<dbReference type="Pfam" id="PF05841">
    <property type="entry name" value="Apc15p"/>
    <property type="match status" value="1"/>
</dbReference>
<evidence type="ECO:0000313" key="2">
    <source>
        <dbReference type="EMBL" id="KAH3680550.1"/>
    </source>
</evidence>
<feature type="region of interest" description="Disordered" evidence="1">
    <location>
        <begin position="268"/>
        <end position="311"/>
    </location>
</feature>
<organism evidence="2 3">
    <name type="scientific">Wickerhamomyces pijperi</name>
    <name type="common">Yeast</name>
    <name type="synonym">Pichia pijperi</name>
    <dbReference type="NCBI Taxonomy" id="599730"/>
    <lineage>
        <taxon>Eukaryota</taxon>
        <taxon>Fungi</taxon>
        <taxon>Dikarya</taxon>
        <taxon>Ascomycota</taxon>
        <taxon>Saccharomycotina</taxon>
        <taxon>Saccharomycetes</taxon>
        <taxon>Phaffomycetales</taxon>
        <taxon>Wickerhamomycetaceae</taxon>
        <taxon>Wickerhamomyces</taxon>
    </lineage>
</organism>
<sequence length="384" mass="42697">MFMPNLIPRDVHHIWLKTESTTNQEAATSTTSFSSSSQSQNQAARPNTQPQQRPTSFANYAPPLSSYSSERPGAILHSSLRSINESNSNYYGNIPDMVSTDVELRLRQLRSIRTLGFSYLAPLGIGKTMETLEEENMIKRQMSEQFQNEASTAENLLGEADNAGNNSNTENGAGAAQFRNQNNMNAVPDAQQQVQESQQLNFPPVQGHDQPETQETEVNLDDLISDAESYSNNYELDDENDLIVNDGETFESQYDRGFMVREQYDQYGAEDSGSGERGSSSESSNQRRNISHPMNTPQRSRGGFNTGAGANHVEFVTPSRSTSGSGDHHFGASSNFRHLSSSSSFHMANRMHEAIREEDEIEGSNENGDENDYGDDDHDMTFDE</sequence>
<dbReference type="InterPro" id="IPR008402">
    <property type="entry name" value="APC_su15/mnd2"/>
</dbReference>
<feature type="compositionally biased region" description="Acidic residues" evidence="1">
    <location>
        <begin position="356"/>
        <end position="378"/>
    </location>
</feature>
<feature type="compositionally biased region" description="Low complexity" evidence="1">
    <location>
        <begin position="26"/>
        <end position="44"/>
    </location>
</feature>
<gene>
    <name evidence="2" type="ORF">WICPIJ_008241</name>
</gene>
<evidence type="ECO:0000313" key="3">
    <source>
        <dbReference type="Proteomes" id="UP000774326"/>
    </source>
</evidence>
<protein>
    <submittedName>
        <fullName evidence="2">Uncharacterized protein</fullName>
    </submittedName>
</protein>
<dbReference type="OrthoDB" id="3981100at2759"/>
<evidence type="ECO:0000256" key="1">
    <source>
        <dbReference type="SAM" id="MobiDB-lite"/>
    </source>
</evidence>
<proteinExistence type="predicted"/>
<feature type="compositionally biased region" description="Polar residues" evidence="1">
    <location>
        <begin position="45"/>
        <end position="58"/>
    </location>
</feature>
<dbReference type="AlphaFoldDB" id="A0A9P8PZS6"/>
<feature type="region of interest" description="Disordered" evidence="1">
    <location>
        <begin position="347"/>
        <end position="384"/>
    </location>
</feature>
<name>A0A9P8PZS6_WICPI</name>
<dbReference type="EMBL" id="JAEUBG010004717">
    <property type="protein sequence ID" value="KAH3680550.1"/>
    <property type="molecule type" value="Genomic_DNA"/>
</dbReference>
<dbReference type="GO" id="GO:0031145">
    <property type="term" value="P:anaphase-promoting complex-dependent catabolic process"/>
    <property type="evidence" value="ECO:0007669"/>
    <property type="project" value="InterPro"/>
</dbReference>
<comment type="caution">
    <text evidence="2">The sequence shown here is derived from an EMBL/GenBank/DDBJ whole genome shotgun (WGS) entry which is preliminary data.</text>
</comment>
<dbReference type="GO" id="GO:0005680">
    <property type="term" value="C:anaphase-promoting complex"/>
    <property type="evidence" value="ECO:0007669"/>
    <property type="project" value="InterPro"/>
</dbReference>
<accession>A0A9P8PZS6</accession>
<keyword evidence="3" id="KW-1185">Reference proteome</keyword>
<reference evidence="2" key="2">
    <citation type="submission" date="2021-01" db="EMBL/GenBank/DDBJ databases">
        <authorList>
            <person name="Schikora-Tamarit M.A."/>
        </authorList>
    </citation>
    <scope>NUCLEOTIDE SEQUENCE</scope>
    <source>
        <strain evidence="2">CBS2887</strain>
    </source>
</reference>
<dbReference type="Proteomes" id="UP000774326">
    <property type="component" value="Unassembled WGS sequence"/>
</dbReference>
<reference evidence="2" key="1">
    <citation type="journal article" date="2021" name="Open Biol.">
        <title>Shared evolutionary footprints suggest mitochondrial oxidative damage underlies multiple complex I losses in fungi.</title>
        <authorList>
            <person name="Schikora-Tamarit M.A."/>
            <person name="Marcet-Houben M."/>
            <person name="Nosek J."/>
            <person name="Gabaldon T."/>
        </authorList>
    </citation>
    <scope>NUCLEOTIDE SEQUENCE</scope>
    <source>
        <strain evidence="2">CBS2887</strain>
    </source>
</reference>
<feature type="region of interest" description="Disordered" evidence="1">
    <location>
        <begin position="22"/>
        <end position="69"/>
    </location>
</feature>
<feature type="compositionally biased region" description="Polar residues" evidence="1">
    <location>
        <begin position="286"/>
        <end position="299"/>
    </location>
</feature>